<evidence type="ECO:0000313" key="2">
    <source>
        <dbReference type="EMBL" id="KKL28599.1"/>
    </source>
</evidence>
<feature type="non-terminal residue" evidence="2">
    <location>
        <position position="1"/>
    </location>
</feature>
<organism evidence="2">
    <name type="scientific">marine sediment metagenome</name>
    <dbReference type="NCBI Taxonomy" id="412755"/>
    <lineage>
        <taxon>unclassified sequences</taxon>
        <taxon>metagenomes</taxon>
        <taxon>ecological metagenomes</taxon>
    </lineage>
</organism>
<dbReference type="EMBL" id="LAZR01035037">
    <property type="protein sequence ID" value="KKL28599.1"/>
    <property type="molecule type" value="Genomic_DNA"/>
</dbReference>
<gene>
    <name evidence="2" type="ORF">LCGC14_2373490</name>
</gene>
<keyword evidence="1" id="KW-0472">Membrane</keyword>
<sequence>APSWKGCSAIGQRPAPSVPTIALRDAQASQAQLYARGGVIIVVAYLCGMVMGGALVYALLSAGAL</sequence>
<evidence type="ECO:0000256" key="1">
    <source>
        <dbReference type="SAM" id="Phobius"/>
    </source>
</evidence>
<keyword evidence="1" id="KW-1133">Transmembrane helix</keyword>
<reference evidence="2" key="1">
    <citation type="journal article" date="2015" name="Nature">
        <title>Complex archaea that bridge the gap between prokaryotes and eukaryotes.</title>
        <authorList>
            <person name="Spang A."/>
            <person name="Saw J.H."/>
            <person name="Jorgensen S.L."/>
            <person name="Zaremba-Niedzwiedzka K."/>
            <person name="Martijn J."/>
            <person name="Lind A.E."/>
            <person name="van Eijk R."/>
            <person name="Schleper C."/>
            <person name="Guy L."/>
            <person name="Ettema T.J."/>
        </authorList>
    </citation>
    <scope>NUCLEOTIDE SEQUENCE</scope>
</reference>
<name>A0A0F9C331_9ZZZZ</name>
<feature type="transmembrane region" description="Helical" evidence="1">
    <location>
        <begin position="33"/>
        <end position="60"/>
    </location>
</feature>
<protein>
    <submittedName>
        <fullName evidence="2">Uncharacterized protein</fullName>
    </submittedName>
</protein>
<keyword evidence="1" id="KW-0812">Transmembrane</keyword>
<comment type="caution">
    <text evidence="2">The sequence shown here is derived from an EMBL/GenBank/DDBJ whole genome shotgun (WGS) entry which is preliminary data.</text>
</comment>
<proteinExistence type="predicted"/>
<accession>A0A0F9C331</accession>
<dbReference type="AlphaFoldDB" id="A0A0F9C331"/>